<sequence>MQPTHPELTLSRARLDEWHQIADWAAEEQWNPGLRDVHGFHPTDPEGFFVGRSGGQLVSAVSVVNYSARFAFLGYYLVHPEHRGRGLGLRTWRGAFPHAGARVVGLDAVPAQTATYRRSGFHPTYENVRYAGRPALSGTPHPDVHPVGPEHLDALAAYDARCFPAERASFVRRWLTAEGHHAHVHLRAGEVAGYGVLRPARAGRRVGPLFADSREGAEALLDALAAHLGPEEELWIDVPEPRTEAVESVTARGLTPRSVTTRMYTDPAQPPHLERVYGVTSLELG</sequence>
<accession>A0A0B5EUK8</accession>
<dbReference type="Pfam" id="PF00583">
    <property type="entry name" value="Acetyltransf_1"/>
    <property type="match status" value="1"/>
</dbReference>
<dbReference type="PANTHER" id="PTHR47237:SF2">
    <property type="entry name" value="BLL4206 PROTEIN"/>
    <property type="match status" value="1"/>
</dbReference>
<dbReference type="EMBL" id="CP010519">
    <property type="protein sequence ID" value="AJE82356.1"/>
    <property type="molecule type" value="Genomic_DNA"/>
</dbReference>
<dbReference type="CDD" id="cd04301">
    <property type="entry name" value="NAT_SF"/>
    <property type="match status" value="1"/>
</dbReference>
<proteinExistence type="predicted"/>
<dbReference type="InterPro" id="IPR016181">
    <property type="entry name" value="Acyl_CoA_acyltransferase"/>
</dbReference>
<feature type="domain" description="N-acetyltransferase" evidence="1">
    <location>
        <begin position="8"/>
        <end position="136"/>
    </location>
</feature>
<dbReference type="GO" id="GO:0016747">
    <property type="term" value="F:acyltransferase activity, transferring groups other than amino-acyl groups"/>
    <property type="evidence" value="ECO:0007669"/>
    <property type="project" value="InterPro"/>
</dbReference>
<dbReference type="PROSITE" id="PS51186">
    <property type="entry name" value="GNAT"/>
    <property type="match status" value="1"/>
</dbReference>
<dbReference type="InterPro" id="IPR052729">
    <property type="entry name" value="Acyl/Acetyltrans_Enzymes"/>
</dbReference>
<name>A0A0B5EUK8_STRA4</name>
<organism evidence="2 3">
    <name type="scientific">Streptomyces albus (strain ATCC 21838 / DSM 41398 / FERM P-419 / JCM 4703 / NBRC 107858)</name>
    <dbReference type="NCBI Taxonomy" id="1081613"/>
    <lineage>
        <taxon>Bacteria</taxon>
        <taxon>Bacillati</taxon>
        <taxon>Actinomycetota</taxon>
        <taxon>Actinomycetes</taxon>
        <taxon>Kitasatosporales</taxon>
        <taxon>Streptomycetaceae</taxon>
        <taxon>Streptomyces</taxon>
    </lineage>
</organism>
<dbReference type="AlphaFoldDB" id="A0A0B5EUK8"/>
<dbReference type="Pfam" id="PF18014">
    <property type="entry name" value="Acetyltransf_18"/>
    <property type="match status" value="1"/>
</dbReference>
<keyword evidence="2" id="KW-0808">Transferase</keyword>
<dbReference type="SUPFAM" id="SSF55729">
    <property type="entry name" value="Acyl-CoA N-acyltransferases (Nat)"/>
    <property type="match status" value="1"/>
</dbReference>
<dbReference type="Proteomes" id="UP000031523">
    <property type="component" value="Chromosome"/>
</dbReference>
<dbReference type="InterPro" id="IPR000182">
    <property type="entry name" value="GNAT_dom"/>
</dbReference>
<dbReference type="PANTHER" id="PTHR47237">
    <property type="entry name" value="SLL0310 PROTEIN"/>
    <property type="match status" value="1"/>
</dbReference>
<dbReference type="Gene3D" id="3.40.630.90">
    <property type="match status" value="1"/>
</dbReference>
<dbReference type="Gene3D" id="3.40.630.30">
    <property type="match status" value="1"/>
</dbReference>
<evidence type="ECO:0000313" key="2">
    <source>
        <dbReference type="EMBL" id="AJE82356.1"/>
    </source>
</evidence>
<evidence type="ECO:0000259" key="1">
    <source>
        <dbReference type="PROSITE" id="PS51186"/>
    </source>
</evidence>
<dbReference type="InterPro" id="IPR041496">
    <property type="entry name" value="YitH/HolE_GNAT"/>
</dbReference>
<evidence type="ECO:0000313" key="3">
    <source>
        <dbReference type="Proteomes" id="UP000031523"/>
    </source>
</evidence>
<reference evidence="2 3" key="1">
    <citation type="submission" date="2015-01" db="EMBL/GenBank/DDBJ databases">
        <title>Enhanced salinomycin production by adjusting the supply of polyketide extender units in Streptomyce albus DSM 41398.</title>
        <authorList>
            <person name="Lu C."/>
        </authorList>
    </citation>
    <scope>NUCLEOTIDE SEQUENCE [LARGE SCALE GENOMIC DNA]</scope>
    <source>
        <strain evidence="3">ATCC 21838 / DSM 41398 / FERM P-419 / JCM 4703 / NBRC 107858</strain>
    </source>
</reference>
<protein>
    <submittedName>
        <fullName evidence="2">Putative acetyltransferase</fullName>
    </submittedName>
</protein>
<keyword evidence="3" id="KW-1185">Reference proteome</keyword>
<dbReference type="KEGG" id="sals:SLNWT_1980"/>
<gene>
    <name evidence="2" type="ORF">SLNWT_1980</name>
</gene>